<evidence type="ECO:0000256" key="6">
    <source>
        <dbReference type="RuleBase" id="RU361279"/>
    </source>
</evidence>
<dbReference type="PANTHER" id="PTHR23407">
    <property type="entry name" value="ATPASE INHIBITOR/5-FORMYLTETRAHYDROFOLATE CYCLO-LIGASE"/>
    <property type="match status" value="1"/>
</dbReference>
<dbReference type="GO" id="GO:0035999">
    <property type="term" value="P:tetrahydrofolate interconversion"/>
    <property type="evidence" value="ECO:0007669"/>
    <property type="project" value="TreeGrafter"/>
</dbReference>
<protein>
    <recommendedName>
        <fullName evidence="5 6">5-formyltetrahydrofolate cyclo-ligase</fullName>
        <ecNumber evidence="5 6">6.3.3.2</ecNumber>
    </recommendedName>
</protein>
<keyword evidence="6" id="KW-0479">Metal-binding</keyword>
<dbReference type="AlphaFoldDB" id="A0A1D1ZZI5"/>
<evidence type="ECO:0000256" key="1">
    <source>
        <dbReference type="ARBA" id="ARBA00010638"/>
    </source>
</evidence>
<dbReference type="GO" id="GO:0046872">
    <property type="term" value="F:metal ion binding"/>
    <property type="evidence" value="ECO:0007669"/>
    <property type="project" value="UniProtKB-KW"/>
</dbReference>
<proteinExistence type="inferred from homology"/>
<comment type="similarity">
    <text evidence="1 6">Belongs to the 5-formyltetrahydrofolate cyclo-ligase family.</text>
</comment>
<dbReference type="NCBIfam" id="TIGR02727">
    <property type="entry name" value="MTHFS_bact"/>
    <property type="match status" value="1"/>
</dbReference>
<dbReference type="EC" id="6.3.3.2" evidence="5 6"/>
<sequence>MSYGKCLVPSHRSITPRPADVVMLRSLPGRMMSTDSIGLAKAALRRDVLQRLKGMSMQDMQSESAAIGEQVGSCTLFKTAQSVAVYVDCERLREVQTESIVTAALKSCARVYVPRVLDRDSNMHFLRLQGLEELVQVPPFGIREPPLTDAAGAPRSDALQSPDPLQLIIMPGLAFDESGRRLGRGGGYYDKFITSIRQRSLERSWKTPLLVALAFNAQMVDSIPVGHHDVPVDVIVTPRGPILCTRHGEEEWP</sequence>
<keyword evidence="6" id="KW-0460">Magnesium</keyword>
<evidence type="ECO:0000256" key="4">
    <source>
        <dbReference type="ARBA" id="ARBA00036539"/>
    </source>
</evidence>
<reference evidence="7" key="1">
    <citation type="submission" date="2015-08" db="EMBL/GenBank/DDBJ databases">
        <authorList>
            <person name="Babu N.S."/>
            <person name="Beckwith C.J."/>
            <person name="Beseler K.G."/>
            <person name="Brison A."/>
            <person name="Carone J.V."/>
            <person name="Caskin T.P."/>
            <person name="Diamond M."/>
            <person name="Durham M.E."/>
            <person name="Foxe J.M."/>
            <person name="Go M."/>
            <person name="Henderson B.A."/>
            <person name="Jones I.B."/>
            <person name="McGettigan J.A."/>
            <person name="Micheletti S.J."/>
            <person name="Nasrallah M.E."/>
            <person name="Ortiz D."/>
            <person name="Piller C.R."/>
            <person name="Privatt S.R."/>
            <person name="Schneider S.L."/>
            <person name="Sharp S."/>
            <person name="Smith T.C."/>
            <person name="Stanton J.D."/>
            <person name="Ullery H.E."/>
            <person name="Wilson R.J."/>
            <person name="Serrano M.G."/>
            <person name="Buck G."/>
            <person name="Lee V."/>
            <person name="Wang Y."/>
            <person name="Carvalho R."/>
            <person name="Voegtly L."/>
            <person name="Shi R."/>
            <person name="Duckworth R."/>
            <person name="Johnson A."/>
            <person name="Loviza R."/>
            <person name="Walstead R."/>
            <person name="Shah Z."/>
            <person name="Kiflezghi M."/>
            <person name="Wade K."/>
            <person name="Ball S.L."/>
            <person name="Bradley K.W."/>
            <person name="Asai D.J."/>
            <person name="Bowman C.A."/>
            <person name="Russell D.A."/>
            <person name="Pope W.H."/>
            <person name="Jacobs-Sera D."/>
            <person name="Hendrix R.W."/>
            <person name="Hatfull G.F."/>
        </authorList>
    </citation>
    <scope>NUCLEOTIDE SEQUENCE</scope>
</reference>
<dbReference type="Pfam" id="PF01812">
    <property type="entry name" value="5-FTHF_cyc-lig"/>
    <property type="match status" value="1"/>
</dbReference>
<evidence type="ECO:0000256" key="3">
    <source>
        <dbReference type="ARBA" id="ARBA00022840"/>
    </source>
</evidence>
<gene>
    <name evidence="7" type="ORF">g.6760</name>
</gene>
<dbReference type="EMBL" id="GDKF01006477">
    <property type="protein sequence ID" value="JAT72145.1"/>
    <property type="molecule type" value="Transcribed_RNA"/>
</dbReference>
<comment type="catalytic activity">
    <reaction evidence="4 6">
        <text>(6S)-5-formyl-5,6,7,8-tetrahydrofolate + ATP = (6R)-5,10-methenyltetrahydrofolate + ADP + phosphate</text>
        <dbReference type="Rhea" id="RHEA:10488"/>
        <dbReference type="ChEBI" id="CHEBI:30616"/>
        <dbReference type="ChEBI" id="CHEBI:43474"/>
        <dbReference type="ChEBI" id="CHEBI:57455"/>
        <dbReference type="ChEBI" id="CHEBI:57457"/>
        <dbReference type="ChEBI" id="CHEBI:456216"/>
        <dbReference type="EC" id="6.3.3.2"/>
    </reaction>
</comment>
<dbReference type="SUPFAM" id="SSF100950">
    <property type="entry name" value="NagB/RpiA/CoA transferase-like"/>
    <property type="match status" value="1"/>
</dbReference>
<dbReference type="Gene3D" id="3.40.50.10420">
    <property type="entry name" value="NagB/RpiA/CoA transferase-like"/>
    <property type="match status" value="1"/>
</dbReference>
<dbReference type="GO" id="GO:0009396">
    <property type="term" value="P:folic acid-containing compound biosynthetic process"/>
    <property type="evidence" value="ECO:0007669"/>
    <property type="project" value="TreeGrafter"/>
</dbReference>
<dbReference type="GO" id="GO:0030272">
    <property type="term" value="F:5-formyltetrahydrofolate cyclo-ligase activity"/>
    <property type="evidence" value="ECO:0007669"/>
    <property type="project" value="UniProtKB-EC"/>
</dbReference>
<evidence type="ECO:0000256" key="2">
    <source>
        <dbReference type="ARBA" id="ARBA00022741"/>
    </source>
</evidence>
<evidence type="ECO:0000256" key="5">
    <source>
        <dbReference type="ARBA" id="ARBA00038966"/>
    </source>
</evidence>
<dbReference type="InterPro" id="IPR002698">
    <property type="entry name" value="FTHF_cligase"/>
</dbReference>
<accession>A0A1D1ZZI5</accession>
<keyword evidence="3 6" id="KW-0067">ATP-binding</keyword>
<keyword evidence="2 6" id="KW-0547">Nucleotide-binding</keyword>
<dbReference type="GO" id="GO:0005739">
    <property type="term" value="C:mitochondrion"/>
    <property type="evidence" value="ECO:0007669"/>
    <property type="project" value="TreeGrafter"/>
</dbReference>
<organism evidence="7">
    <name type="scientific">Auxenochlorella protothecoides</name>
    <name type="common">Green microalga</name>
    <name type="synonym">Chlorella protothecoides</name>
    <dbReference type="NCBI Taxonomy" id="3075"/>
    <lineage>
        <taxon>Eukaryota</taxon>
        <taxon>Viridiplantae</taxon>
        <taxon>Chlorophyta</taxon>
        <taxon>core chlorophytes</taxon>
        <taxon>Trebouxiophyceae</taxon>
        <taxon>Chlorellales</taxon>
        <taxon>Chlorellaceae</taxon>
        <taxon>Auxenochlorella</taxon>
    </lineage>
</organism>
<dbReference type="InterPro" id="IPR024185">
    <property type="entry name" value="FTHF_cligase-like_sf"/>
</dbReference>
<dbReference type="GO" id="GO:0005524">
    <property type="term" value="F:ATP binding"/>
    <property type="evidence" value="ECO:0007669"/>
    <property type="project" value="UniProtKB-KW"/>
</dbReference>
<name>A0A1D1ZZI5_AUXPR</name>
<dbReference type="PANTHER" id="PTHR23407:SF1">
    <property type="entry name" value="5-FORMYLTETRAHYDROFOLATE CYCLO-LIGASE"/>
    <property type="match status" value="1"/>
</dbReference>
<comment type="cofactor">
    <cofactor evidence="6">
        <name>Mg(2+)</name>
        <dbReference type="ChEBI" id="CHEBI:18420"/>
    </cofactor>
</comment>
<dbReference type="InterPro" id="IPR037171">
    <property type="entry name" value="NagB/RpiA_transferase-like"/>
</dbReference>
<evidence type="ECO:0000313" key="7">
    <source>
        <dbReference type="EMBL" id="JAT72145.1"/>
    </source>
</evidence>